<name>A0AAE1Q362_9EUCA</name>
<evidence type="ECO:0000313" key="3">
    <source>
        <dbReference type="Proteomes" id="UP001292094"/>
    </source>
</evidence>
<proteinExistence type="predicted"/>
<dbReference type="Proteomes" id="UP001292094">
    <property type="component" value="Unassembled WGS sequence"/>
</dbReference>
<keyword evidence="1" id="KW-1133">Transmembrane helix</keyword>
<dbReference type="EMBL" id="JAWZYT010000816">
    <property type="protein sequence ID" value="KAK4318595.1"/>
    <property type="molecule type" value="Genomic_DNA"/>
</dbReference>
<keyword evidence="3" id="KW-1185">Reference proteome</keyword>
<sequence length="72" mass="8404">MLCWFRLKRSHSSSVCWRRCARVLSFFGSHAFTIWAHIFSMRFRSGAQSVPSSPRTNAEPPWLCNERNVSLD</sequence>
<gene>
    <name evidence="2" type="ORF">Pmani_010386</name>
</gene>
<protein>
    <submittedName>
        <fullName evidence="2">Uncharacterized protein</fullName>
    </submittedName>
</protein>
<organism evidence="2 3">
    <name type="scientific">Petrolisthes manimaculis</name>
    <dbReference type="NCBI Taxonomy" id="1843537"/>
    <lineage>
        <taxon>Eukaryota</taxon>
        <taxon>Metazoa</taxon>
        <taxon>Ecdysozoa</taxon>
        <taxon>Arthropoda</taxon>
        <taxon>Crustacea</taxon>
        <taxon>Multicrustacea</taxon>
        <taxon>Malacostraca</taxon>
        <taxon>Eumalacostraca</taxon>
        <taxon>Eucarida</taxon>
        <taxon>Decapoda</taxon>
        <taxon>Pleocyemata</taxon>
        <taxon>Anomura</taxon>
        <taxon>Galatheoidea</taxon>
        <taxon>Porcellanidae</taxon>
        <taxon>Petrolisthes</taxon>
    </lineage>
</organism>
<evidence type="ECO:0000313" key="2">
    <source>
        <dbReference type="EMBL" id="KAK4318595.1"/>
    </source>
</evidence>
<accession>A0AAE1Q362</accession>
<keyword evidence="1" id="KW-0472">Membrane</keyword>
<evidence type="ECO:0000256" key="1">
    <source>
        <dbReference type="SAM" id="Phobius"/>
    </source>
</evidence>
<feature type="transmembrane region" description="Helical" evidence="1">
    <location>
        <begin position="21"/>
        <end position="39"/>
    </location>
</feature>
<reference evidence="2" key="1">
    <citation type="submission" date="2023-11" db="EMBL/GenBank/DDBJ databases">
        <title>Genome assemblies of two species of porcelain crab, Petrolisthes cinctipes and Petrolisthes manimaculis (Anomura: Porcellanidae).</title>
        <authorList>
            <person name="Angst P."/>
        </authorList>
    </citation>
    <scope>NUCLEOTIDE SEQUENCE</scope>
    <source>
        <strain evidence="2">PB745_02</strain>
        <tissue evidence="2">Gill</tissue>
    </source>
</reference>
<comment type="caution">
    <text evidence="2">The sequence shown here is derived from an EMBL/GenBank/DDBJ whole genome shotgun (WGS) entry which is preliminary data.</text>
</comment>
<keyword evidence="1" id="KW-0812">Transmembrane</keyword>
<dbReference type="AlphaFoldDB" id="A0AAE1Q362"/>